<evidence type="ECO:0000256" key="2">
    <source>
        <dbReference type="ARBA" id="ARBA00004370"/>
    </source>
</evidence>
<dbReference type="Gene3D" id="1.10.287.130">
    <property type="match status" value="1"/>
</dbReference>
<dbReference type="PROSITE" id="PS50109">
    <property type="entry name" value="HIS_KIN"/>
    <property type="match status" value="1"/>
</dbReference>
<feature type="transmembrane region" description="Helical" evidence="10">
    <location>
        <begin position="110"/>
        <end position="126"/>
    </location>
</feature>
<dbReference type="InterPro" id="IPR004358">
    <property type="entry name" value="Sig_transdc_His_kin-like_C"/>
</dbReference>
<protein>
    <recommendedName>
        <fullName evidence="3">histidine kinase</fullName>
        <ecNumber evidence="3">2.7.13.3</ecNumber>
    </recommendedName>
</protein>
<dbReference type="GO" id="GO:0000155">
    <property type="term" value="F:phosphorelay sensor kinase activity"/>
    <property type="evidence" value="ECO:0007669"/>
    <property type="project" value="InterPro"/>
</dbReference>
<evidence type="ECO:0000256" key="3">
    <source>
        <dbReference type="ARBA" id="ARBA00012438"/>
    </source>
</evidence>
<evidence type="ECO:0000256" key="10">
    <source>
        <dbReference type="SAM" id="Phobius"/>
    </source>
</evidence>
<dbReference type="GO" id="GO:0000156">
    <property type="term" value="F:phosphorelay response regulator activity"/>
    <property type="evidence" value="ECO:0007669"/>
    <property type="project" value="TreeGrafter"/>
</dbReference>
<keyword evidence="13" id="KW-1185">Reference proteome</keyword>
<dbReference type="PANTHER" id="PTHR42878">
    <property type="entry name" value="TWO-COMPONENT HISTIDINE KINASE"/>
    <property type="match status" value="1"/>
</dbReference>
<keyword evidence="6" id="KW-0547">Nucleotide-binding</keyword>
<evidence type="ECO:0000259" key="11">
    <source>
        <dbReference type="PROSITE" id="PS50109"/>
    </source>
</evidence>
<accession>A0A9X3WNI6</accession>
<feature type="transmembrane region" description="Helical" evidence="10">
    <location>
        <begin position="58"/>
        <end position="79"/>
    </location>
</feature>
<dbReference type="AlphaFoldDB" id="A0A9X3WNI6"/>
<evidence type="ECO:0000256" key="5">
    <source>
        <dbReference type="ARBA" id="ARBA00022679"/>
    </source>
</evidence>
<evidence type="ECO:0000256" key="6">
    <source>
        <dbReference type="ARBA" id="ARBA00022741"/>
    </source>
</evidence>
<dbReference type="SUPFAM" id="SSF55874">
    <property type="entry name" value="ATPase domain of HSP90 chaperone/DNA topoisomerase II/histidine kinase"/>
    <property type="match status" value="1"/>
</dbReference>
<keyword evidence="9" id="KW-0902">Two-component regulatory system</keyword>
<dbReference type="InterPro" id="IPR005467">
    <property type="entry name" value="His_kinase_dom"/>
</dbReference>
<keyword evidence="10" id="KW-1133">Transmembrane helix</keyword>
<dbReference type="Pfam" id="PF00512">
    <property type="entry name" value="HisKA"/>
    <property type="match status" value="1"/>
</dbReference>
<keyword evidence="10" id="KW-0812">Transmembrane</keyword>
<dbReference type="GO" id="GO:0007234">
    <property type="term" value="P:osmosensory signaling via phosphorelay pathway"/>
    <property type="evidence" value="ECO:0007669"/>
    <property type="project" value="TreeGrafter"/>
</dbReference>
<keyword evidence="5" id="KW-0808">Transferase</keyword>
<dbReference type="EC" id="2.7.13.3" evidence="3"/>
<dbReference type="EMBL" id="JAMQKB010000001">
    <property type="protein sequence ID" value="MDC3423032.1"/>
    <property type="molecule type" value="Genomic_DNA"/>
</dbReference>
<proteinExistence type="predicted"/>
<dbReference type="SMART" id="SM00387">
    <property type="entry name" value="HATPase_c"/>
    <property type="match status" value="1"/>
</dbReference>
<evidence type="ECO:0000256" key="8">
    <source>
        <dbReference type="ARBA" id="ARBA00022840"/>
    </source>
</evidence>
<evidence type="ECO:0000256" key="4">
    <source>
        <dbReference type="ARBA" id="ARBA00022553"/>
    </source>
</evidence>
<dbReference type="Gene3D" id="3.30.565.10">
    <property type="entry name" value="Histidine kinase-like ATPase, C-terminal domain"/>
    <property type="match status" value="1"/>
</dbReference>
<feature type="transmembrane region" description="Helical" evidence="10">
    <location>
        <begin position="86"/>
        <end position="104"/>
    </location>
</feature>
<dbReference type="GO" id="GO:0030295">
    <property type="term" value="F:protein kinase activator activity"/>
    <property type="evidence" value="ECO:0007669"/>
    <property type="project" value="TreeGrafter"/>
</dbReference>
<dbReference type="InterPro" id="IPR003661">
    <property type="entry name" value="HisK_dim/P_dom"/>
</dbReference>
<feature type="domain" description="Histidine kinase" evidence="11">
    <location>
        <begin position="247"/>
        <end position="449"/>
    </location>
</feature>
<keyword evidence="7 12" id="KW-0418">Kinase</keyword>
<feature type="transmembrane region" description="Helical" evidence="10">
    <location>
        <begin position="135"/>
        <end position="154"/>
    </location>
</feature>
<sequence length="452" mass="52277">MRSKSLVVAGIIGVFLIIYGQLFPSMSQDWSFYMLNTIEKSIQTRDNGALLIISFSYVARYVILFFILYLGSFLVANYVTNEQNNVLFQIIFIFCTLGSIFLLNQLYVEYIPFSLHLLLLSFLLFLKNYLPEQRYYYLTFSIVLILLLISFQWLNLIPALSAFNIGTDDFAIALKIADKFLTGERLFNTLFTVLFVVFSLIAIIFTILVHLFNMQFITLKKYQRQEVELKETRVALVESKVYQEIHTLVHDLKTPLVSVDGLLSLIEMKYPIREDEKMQDYFNRLDRSIRKMNDMISEILYEDIKKAITVDELLRYVTSHLSLDDQKVTLSIKLEDHLPLIQVNKIRFARAISNLLENAILSFKGNSGNIHIHVKQIKEVVLFRIRDDGPGINENHLNKIWKEGFSTKNSTGIGLSFVKRVIENHGGNISVKSNVGKYTQMEIFLPAVQKEV</sequence>
<dbReference type="InterPro" id="IPR036890">
    <property type="entry name" value="HATPase_C_sf"/>
</dbReference>
<dbReference type="InterPro" id="IPR036097">
    <property type="entry name" value="HisK_dim/P_sf"/>
</dbReference>
<dbReference type="PANTHER" id="PTHR42878:SF7">
    <property type="entry name" value="SENSOR HISTIDINE KINASE GLRK"/>
    <property type="match status" value="1"/>
</dbReference>
<dbReference type="PRINTS" id="PR00344">
    <property type="entry name" value="BCTRLSENSOR"/>
</dbReference>
<dbReference type="RefSeq" id="WP_272434675.1">
    <property type="nucleotide sequence ID" value="NZ_JAMQKB010000001.1"/>
</dbReference>
<keyword evidence="10" id="KW-0472">Membrane</keyword>
<dbReference type="GO" id="GO:0005524">
    <property type="term" value="F:ATP binding"/>
    <property type="evidence" value="ECO:0007669"/>
    <property type="project" value="UniProtKB-KW"/>
</dbReference>
<gene>
    <name evidence="12" type="ORF">NC797_00745</name>
</gene>
<dbReference type="SUPFAM" id="SSF47384">
    <property type="entry name" value="Homodimeric domain of signal transducing histidine kinase"/>
    <property type="match status" value="1"/>
</dbReference>
<organism evidence="12 13">
    <name type="scientific">Terrihalobacillus insolitus</name>
    <dbReference type="NCBI Taxonomy" id="2950438"/>
    <lineage>
        <taxon>Bacteria</taxon>
        <taxon>Bacillati</taxon>
        <taxon>Bacillota</taxon>
        <taxon>Bacilli</taxon>
        <taxon>Bacillales</taxon>
        <taxon>Bacillaceae</taxon>
        <taxon>Terrihalobacillus</taxon>
    </lineage>
</organism>
<evidence type="ECO:0000256" key="7">
    <source>
        <dbReference type="ARBA" id="ARBA00022777"/>
    </source>
</evidence>
<keyword evidence="8" id="KW-0067">ATP-binding</keyword>
<dbReference type="Proteomes" id="UP001145050">
    <property type="component" value="Unassembled WGS sequence"/>
</dbReference>
<dbReference type="CDD" id="cd00082">
    <property type="entry name" value="HisKA"/>
    <property type="match status" value="1"/>
</dbReference>
<comment type="caution">
    <text evidence="12">The sequence shown here is derived from an EMBL/GenBank/DDBJ whole genome shotgun (WGS) entry which is preliminary data.</text>
</comment>
<evidence type="ECO:0000256" key="1">
    <source>
        <dbReference type="ARBA" id="ARBA00000085"/>
    </source>
</evidence>
<reference evidence="12" key="1">
    <citation type="submission" date="2022-06" db="EMBL/GenBank/DDBJ databases">
        <title>Aquibacillus sp. a new bacterium isolated from soil saline samples.</title>
        <authorList>
            <person name="Galisteo C."/>
            <person name="De La Haba R."/>
            <person name="Sanchez-Porro C."/>
            <person name="Ventosa A."/>
        </authorList>
    </citation>
    <scope>NUCLEOTIDE SEQUENCE</scope>
    <source>
        <strain evidence="12">3ASR75-11</strain>
    </source>
</reference>
<name>A0A9X3WNI6_9BACI</name>
<evidence type="ECO:0000313" key="13">
    <source>
        <dbReference type="Proteomes" id="UP001145050"/>
    </source>
</evidence>
<comment type="subcellular location">
    <subcellularLocation>
        <location evidence="2">Membrane</location>
    </subcellularLocation>
</comment>
<evidence type="ECO:0000313" key="12">
    <source>
        <dbReference type="EMBL" id="MDC3423032.1"/>
    </source>
</evidence>
<dbReference type="InterPro" id="IPR003594">
    <property type="entry name" value="HATPase_dom"/>
</dbReference>
<evidence type="ECO:0000256" key="9">
    <source>
        <dbReference type="ARBA" id="ARBA00023012"/>
    </source>
</evidence>
<dbReference type="SMART" id="SM00388">
    <property type="entry name" value="HisKA"/>
    <property type="match status" value="1"/>
</dbReference>
<dbReference type="Pfam" id="PF02518">
    <property type="entry name" value="HATPase_c"/>
    <property type="match status" value="1"/>
</dbReference>
<keyword evidence="4" id="KW-0597">Phosphoprotein</keyword>
<dbReference type="InterPro" id="IPR050351">
    <property type="entry name" value="BphY/WalK/GraS-like"/>
</dbReference>
<comment type="catalytic activity">
    <reaction evidence="1">
        <text>ATP + protein L-histidine = ADP + protein N-phospho-L-histidine.</text>
        <dbReference type="EC" id="2.7.13.3"/>
    </reaction>
</comment>
<feature type="transmembrane region" description="Helical" evidence="10">
    <location>
        <begin position="190"/>
        <end position="212"/>
    </location>
</feature>